<dbReference type="Proteomes" id="UP000050969">
    <property type="component" value="Unassembled WGS sequence"/>
</dbReference>
<dbReference type="AlphaFoldDB" id="A0A0R2MR52"/>
<feature type="domain" description="DUF6792" evidence="1">
    <location>
        <begin position="230"/>
        <end position="354"/>
    </location>
</feature>
<name>A0A0R2MR52_9LACO</name>
<reference evidence="2 3" key="1">
    <citation type="journal article" date="2015" name="Genome Announc.">
        <title>Expanding the biotechnology potential of lactobacilli through comparative genomics of 213 strains and associated genera.</title>
        <authorList>
            <person name="Sun Z."/>
            <person name="Harris H.M."/>
            <person name="McCann A."/>
            <person name="Guo C."/>
            <person name="Argimon S."/>
            <person name="Zhang W."/>
            <person name="Yang X."/>
            <person name="Jeffery I.B."/>
            <person name="Cooney J.C."/>
            <person name="Kagawa T.F."/>
            <person name="Liu W."/>
            <person name="Song Y."/>
            <person name="Salvetti E."/>
            <person name="Wrobel A."/>
            <person name="Rasinkangas P."/>
            <person name="Parkhill J."/>
            <person name="Rea M.C."/>
            <person name="O'Sullivan O."/>
            <person name="Ritari J."/>
            <person name="Douillard F.P."/>
            <person name="Paul Ross R."/>
            <person name="Yang R."/>
            <person name="Briner A.E."/>
            <person name="Felis G.E."/>
            <person name="de Vos W.M."/>
            <person name="Barrangou R."/>
            <person name="Klaenhammer T.R."/>
            <person name="Caufield P.W."/>
            <person name="Cui Y."/>
            <person name="Zhang H."/>
            <person name="O'Toole P.W."/>
        </authorList>
    </citation>
    <scope>NUCLEOTIDE SEQUENCE [LARGE SCALE GENOMIC DNA]</scope>
    <source>
        <strain evidence="2 3">DSM 24301</strain>
    </source>
</reference>
<dbReference type="RefSeq" id="WP_147661052.1">
    <property type="nucleotide sequence ID" value="NZ_JQCE01000057.1"/>
</dbReference>
<proteinExistence type="predicted"/>
<evidence type="ECO:0000313" key="3">
    <source>
        <dbReference type="Proteomes" id="UP000050969"/>
    </source>
</evidence>
<gene>
    <name evidence="2" type="ORF">IV56_GL002069</name>
</gene>
<keyword evidence="3" id="KW-1185">Reference proteome</keyword>
<dbReference type="EMBL" id="JQCE01000057">
    <property type="protein sequence ID" value="KRO16070.1"/>
    <property type="molecule type" value="Genomic_DNA"/>
</dbReference>
<evidence type="ECO:0000259" key="1">
    <source>
        <dbReference type="Pfam" id="PF20591"/>
    </source>
</evidence>
<accession>A0A0R2MR52</accession>
<dbReference type="PATRIC" id="fig|1293598.4.peg.2155"/>
<evidence type="ECO:0000313" key="2">
    <source>
        <dbReference type="EMBL" id="KRO16070.1"/>
    </source>
</evidence>
<organism evidence="2 3">
    <name type="scientific">Lacticaseibacillus saniviri JCM 17471 = DSM 24301</name>
    <dbReference type="NCBI Taxonomy" id="1293598"/>
    <lineage>
        <taxon>Bacteria</taxon>
        <taxon>Bacillati</taxon>
        <taxon>Bacillota</taxon>
        <taxon>Bacilli</taxon>
        <taxon>Lactobacillales</taxon>
        <taxon>Lactobacillaceae</taxon>
        <taxon>Lacticaseibacillus</taxon>
    </lineage>
</organism>
<protein>
    <recommendedName>
        <fullName evidence="1">DUF6792 domain-containing protein</fullName>
    </recommendedName>
</protein>
<dbReference type="InterPro" id="IPR046742">
    <property type="entry name" value="DUF6792"/>
</dbReference>
<sequence>MTYHGKWTILEVTAVDMGQHMLQQTRALWAICERYEALVFKLNVLIPDAKTDVTHQLMSINAEQQTLAKRKRALLVYLLQDLKNHQQRLLKRNPTLTQVFVDEITQMLADLPRTQSMVLDQPVQSILQQLEHIVHSQQLQRIRSLVIRLEVALQVLQPTQRRHPLVPYQPGSLFRNWDLLMNLMQYDAYPHDYPGVDAATFIQWLAYHKGNTRIDDVTVTDLRTAVPEAKVTGLAGTAYSVVIGKEVEGYILFRGAERTGMAGEWQETALDWQYMLKSIMLGLPNESDQLPIARQFTQMIMGHLQLLSPDARLYGIGHSLGGQLVQAVQLLDHPFTAGFTLNSVPMQLQQLQSLAPKRFSKTQWHALKHHRGHNVSHLLQEFGEKAANIINVRFSQDFTALFYQAPGTISLGEERSFTLTNWHYPFTAKLSNFFTKNEISNLLELLRYALMRLRRASTQRQVGAFLFDTILTLYRNANIPATATFLDHLSQYLYACDFFTKAPVDFMTDASGKRHSFRLTFANLMNQREFFKSLNTAMFAPLVTLHIVNGVKFIVADNQQDIETEELGSSFVTQTTIPTQTAIQSVIAES</sequence>
<comment type="caution">
    <text evidence="2">The sequence shown here is derived from an EMBL/GenBank/DDBJ whole genome shotgun (WGS) entry which is preliminary data.</text>
</comment>
<dbReference type="Pfam" id="PF20591">
    <property type="entry name" value="DUF6792"/>
    <property type="match status" value="1"/>
</dbReference>